<feature type="region of interest" description="Disordered" evidence="3">
    <location>
        <begin position="2170"/>
        <end position="2448"/>
    </location>
</feature>
<feature type="compositionally biased region" description="Basic and acidic residues" evidence="3">
    <location>
        <begin position="1962"/>
        <end position="1987"/>
    </location>
</feature>
<evidence type="ECO:0000259" key="8">
    <source>
        <dbReference type="PROSITE" id="PS51293"/>
    </source>
</evidence>
<dbReference type="InterPro" id="IPR036388">
    <property type="entry name" value="WH-like_DNA-bd_sf"/>
</dbReference>
<keyword evidence="4" id="KW-0812">Transmembrane</keyword>
<dbReference type="SUPFAM" id="SSF46689">
    <property type="entry name" value="Homeodomain-like"/>
    <property type="match status" value="2"/>
</dbReference>
<feature type="region of interest" description="Disordered" evidence="3">
    <location>
        <begin position="2766"/>
        <end position="2815"/>
    </location>
</feature>
<evidence type="ECO:0000256" key="4">
    <source>
        <dbReference type="SAM" id="Phobius"/>
    </source>
</evidence>
<feature type="region of interest" description="Disordered" evidence="3">
    <location>
        <begin position="493"/>
        <end position="524"/>
    </location>
</feature>
<dbReference type="PROSITE" id="PS50249">
    <property type="entry name" value="MPN"/>
    <property type="match status" value="1"/>
</dbReference>
<dbReference type="GO" id="GO:0010468">
    <property type="term" value="P:regulation of gene expression"/>
    <property type="evidence" value="ECO:0007669"/>
    <property type="project" value="UniProtKB-ARBA"/>
</dbReference>
<feature type="transmembrane region" description="Helical" evidence="4">
    <location>
        <begin position="1510"/>
        <end position="1532"/>
    </location>
</feature>
<dbReference type="PROSITE" id="PS50934">
    <property type="entry name" value="SWIRM"/>
    <property type="match status" value="1"/>
</dbReference>
<feature type="region of interest" description="Disordered" evidence="3">
    <location>
        <begin position="3213"/>
        <end position="3276"/>
    </location>
</feature>
<feature type="region of interest" description="Disordered" evidence="3">
    <location>
        <begin position="2558"/>
        <end position="2650"/>
    </location>
</feature>
<dbReference type="CDD" id="cd08067">
    <property type="entry name" value="MPN_2A_DUB"/>
    <property type="match status" value="1"/>
</dbReference>
<feature type="compositionally biased region" description="Low complexity" evidence="3">
    <location>
        <begin position="437"/>
        <end position="451"/>
    </location>
</feature>
<dbReference type="SMART" id="SM00717">
    <property type="entry name" value="SANT"/>
    <property type="match status" value="1"/>
</dbReference>
<feature type="domain" description="MPN" evidence="6">
    <location>
        <begin position="2973"/>
        <end position="3110"/>
    </location>
</feature>
<name>A0A9P8A4Y0_MORAP</name>
<evidence type="ECO:0000259" key="9">
    <source>
        <dbReference type="PROSITE" id="PS51294"/>
    </source>
</evidence>
<evidence type="ECO:0000313" key="10">
    <source>
        <dbReference type="EMBL" id="KAG9322392.1"/>
    </source>
</evidence>
<proteinExistence type="predicted"/>
<feature type="region of interest" description="Disordered" evidence="3">
    <location>
        <begin position="421"/>
        <end position="458"/>
    </location>
</feature>
<dbReference type="Pfam" id="PF04433">
    <property type="entry name" value="SWIRM"/>
    <property type="match status" value="1"/>
</dbReference>
<evidence type="ECO:0000256" key="3">
    <source>
        <dbReference type="SAM" id="MobiDB-lite"/>
    </source>
</evidence>
<dbReference type="InterPro" id="IPR001005">
    <property type="entry name" value="SANT/Myb"/>
</dbReference>
<dbReference type="GO" id="GO:0008237">
    <property type="term" value="F:metallopeptidase activity"/>
    <property type="evidence" value="ECO:0007669"/>
    <property type="project" value="InterPro"/>
</dbReference>
<dbReference type="Pfam" id="PF01398">
    <property type="entry name" value="JAB"/>
    <property type="match status" value="1"/>
</dbReference>
<feature type="domain" description="Myb-like" evidence="5">
    <location>
        <begin position="2129"/>
        <end position="2173"/>
    </location>
</feature>
<dbReference type="Gene3D" id="1.10.10.60">
    <property type="entry name" value="Homeodomain-like"/>
    <property type="match status" value="1"/>
</dbReference>
<dbReference type="PANTHER" id="PTHR10410">
    <property type="entry name" value="EUKARYOTIC TRANSLATION INITIATION FACTOR 3 -RELATED"/>
    <property type="match status" value="1"/>
</dbReference>
<feature type="compositionally biased region" description="Basic residues" evidence="3">
    <location>
        <begin position="2208"/>
        <end position="2221"/>
    </location>
</feature>
<dbReference type="Proteomes" id="UP000717515">
    <property type="component" value="Unassembled WGS sequence"/>
</dbReference>
<feature type="compositionally biased region" description="Polar residues" evidence="3">
    <location>
        <begin position="2631"/>
        <end position="2650"/>
    </location>
</feature>
<feature type="compositionally biased region" description="Polar residues" evidence="3">
    <location>
        <begin position="1707"/>
        <end position="1720"/>
    </location>
</feature>
<feature type="compositionally biased region" description="Low complexity" evidence="3">
    <location>
        <begin position="1861"/>
        <end position="1875"/>
    </location>
</feature>
<protein>
    <submittedName>
        <fullName evidence="10">Uncharacterized protein</fullName>
    </submittedName>
</protein>
<feature type="compositionally biased region" description="Acidic residues" evidence="3">
    <location>
        <begin position="2387"/>
        <end position="2397"/>
    </location>
</feature>
<dbReference type="PROSITE" id="PS51293">
    <property type="entry name" value="SANT"/>
    <property type="match status" value="1"/>
</dbReference>
<feature type="transmembrane region" description="Helical" evidence="4">
    <location>
        <begin position="1352"/>
        <end position="1374"/>
    </location>
</feature>
<feature type="transmembrane region" description="Helical" evidence="4">
    <location>
        <begin position="1402"/>
        <end position="1422"/>
    </location>
</feature>
<feature type="compositionally biased region" description="Low complexity" evidence="3">
    <location>
        <begin position="2362"/>
        <end position="2381"/>
    </location>
</feature>
<feature type="region of interest" description="Disordered" evidence="3">
    <location>
        <begin position="1937"/>
        <end position="2027"/>
    </location>
</feature>
<dbReference type="Gene3D" id="1.10.10.10">
    <property type="entry name" value="Winged helix-like DNA-binding domain superfamily/Winged helix DNA-binding domain"/>
    <property type="match status" value="1"/>
</dbReference>
<keyword evidence="4" id="KW-1133">Transmembrane helix</keyword>
<dbReference type="InterPro" id="IPR017884">
    <property type="entry name" value="SANT_dom"/>
</dbReference>
<dbReference type="CDD" id="cd00167">
    <property type="entry name" value="SANT"/>
    <property type="match status" value="1"/>
</dbReference>
<feature type="domain" description="SWIRM" evidence="7">
    <location>
        <begin position="2673"/>
        <end position="2771"/>
    </location>
</feature>
<feature type="domain" description="SANT" evidence="8">
    <location>
        <begin position="2125"/>
        <end position="2177"/>
    </location>
</feature>
<gene>
    <name evidence="10" type="ORF">KVV02_005275</name>
</gene>
<dbReference type="InterPro" id="IPR037518">
    <property type="entry name" value="MPN"/>
</dbReference>
<feature type="region of interest" description="Disordered" evidence="3">
    <location>
        <begin position="1007"/>
        <end position="1058"/>
    </location>
</feature>
<comment type="caution">
    <text evidence="10">The sequence shown here is derived from an EMBL/GenBank/DDBJ whole genome shotgun (WGS) entry which is preliminary data.</text>
</comment>
<keyword evidence="4" id="KW-0472">Membrane</keyword>
<feature type="transmembrane region" description="Helical" evidence="4">
    <location>
        <begin position="1434"/>
        <end position="1452"/>
    </location>
</feature>
<feature type="compositionally biased region" description="Low complexity" evidence="3">
    <location>
        <begin position="2057"/>
        <end position="2070"/>
    </location>
</feature>
<feature type="compositionally biased region" description="Low complexity" evidence="3">
    <location>
        <begin position="2795"/>
        <end position="2805"/>
    </location>
</feature>
<dbReference type="EMBL" id="JAIFTL010000149">
    <property type="protein sequence ID" value="KAG9322392.1"/>
    <property type="molecule type" value="Genomic_DNA"/>
</dbReference>
<dbReference type="SUPFAM" id="SSF69322">
    <property type="entry name" value="Tricorn protease domain 2"/>
    <property type="match status" value="1"/>
</dbReference>
<dbReference type="PROSITE" id="PS51294">
    <property type="entry name" value="HTH_MYB"/>
    <property type="match status" value="1"/>
</dbReference>
<dbReference type="SUPFAM" id="SSF102712">
    <property type="entry name" value="JAB1/MPN domain"/>
    <property type="match status" value="1"/>
</dbReference>
<feature type="domain" description="HTH myb-type" evidence="9">
    <location>
        <begin position="2129"/>
        <end position="2177"/>
    </location>
</feature>
<dbReference type="GO" id="GO:0003677">
    <property type="term" value="F:DNA binding"/>
    <property type="evidence" value="ECO:0007669"/>
    <property type="project" value="UniProtKB-KW"/>
</dbReference>
<dbReference type="InterPro" id="IPR050242">
    <property type="entry name" value="JAMM_MPN+_peptidase_M67A"/>
</dbReference>
<dbReference type="InterPro" id="IPR017930">
    <property type="entry name" value="Myb_dom"/>
</dbReference>
<reference evidence="10" key="1">
    <citation type="submission" date="2021-07" db="EMBL/GenBank/DDBJ databases">
        <title>Draft genome of Mortierella alpina, strain LL118, isolated from an aspen leaf litter sample.</title>
        <authorList>
            <person name="Yang S."/>
            <person name="Vinatzer B.A."/>
        </authorList>
    </citation>
    <scope>NUCLEOTIDE SEQUENCE</scope>
    <source>
        <strain evidence="10">LL118</strain>
    </source>
</reference>
<feature type="compositionally biased region" description="Acidic residues" evidence="3">
    <location>
        <begin position="2326"/>
        <end position="2340"/>
    </location>
</feature>
<sequence>MFWKKEQAGGPALQPREMSEEAPIAPLSNPSSPSRNEYKVIPPTADLDQQRSAQGSHHFHEKLSFVKSKSTPPPDLETDVSDPCSKPQKRYFTSNESSLSRARKFAVSGKAEGPRFRPPPTMTAVIPDKTAAFRLKANFKDYAAGHYNIHWRVRALDDFNIPNGLHFIVYITYDSEPDVSGSMDVIMLPHKVNLLAKNQWYNLLLEEQLVILPHRGTANIQAMLCNNENISQDVYAGFEIEHVEIRPITMRAESQAGVKNNVVRRAGFPNFTFDTAKIRPTAQDKSYIPSSAPVTRIAASKTGKFIATLALSQDEAQITVWDMSALRNPGIASKNISKLYRTCASVLVPFIGIGKLAIGLSISTSGDQLAMYQEPQIGDWMDGSPIDGAAFPFKLYNNPLVRQQSLVVNIDTPADAVDTPAYTAAEERASSTPCEASSDGRYRNNSSNGNGTPVSPPVNQQLIEVTIEEESLRSFIGFTEFLPETRKRDWEKNDVNSSLTSSADDNGDEADNGDDSKDKNSAPAQSSMFVTCNGFYIDVYSISAEKKWKRLHTITLSDLLPTLSRRITCKLMMESISSNTVMWLEDGGRSCTIWNLLTGSNITHISSIENARFKGPTFRGHSKMAISPHESIVALASVDGSLTTYFVNTGMAIDDRNFMDEKIEYVGFCAQDDQLFVILRHSSTYQLRALVLDTLQLKSQTCANQVPIPTIGSTILCFFNARGFWNRGIICESDGSKVNCYIAYQPSSTKVVKSSPTVVKAQPQQLVSPSLLDDHIQYKLKAAVHKALLPEGEGKAYWVNRVEVIEHDMQHKTQKIIFSFVPEPWMRATTEEFAHPEDLMSAYFDISHMRFFVIGVQTLQIWNLPTYENSKCSLQFIWSQPKDELDKDFARKGSAYRSARVRDYYQDTLSTSIYLDIESGNTVAEIKMNDKQRKKVVAIPGPGNVGARFAILYCFRSVHLLAAAYTFSKAESRKSGHTFTFEDHCEALVRFTREHINRLMSYNVFSPRKRGPQLQGDAGASRKQDNDTRPDNRATVVGENTAIHGNANRRGADDDDRPHLLSDAIELAHNRSVNDAPTKPSSPRPTVVTVLTLLMDHQHLQTANHLFVEGLLNSANGDWIPRDNKTLNPIKRAIEARNGNLVEAFIDYCIENAKKYHPAYLMPAVQCLHELSDRYPDILANMFRRASYVPAHNYRYVASHAIIANPQYSEWVKAKLKFWNLFSSKSFKKSNNINDYMRPVFSLRSQLPFRAASLLHILNIETSMRDKREERFPIEADAGDEDKNTLQSPYTHKIYVAPFPKLSMYGPYRPWFKERQSAKSAFTNIAGQDFFDSPAMVATLEFKWHKFGFKYWLSRFSTVFLFFVLVSVITGMQIHTASPDRDGPEPSQEAIMKRYLRSWRPVFEFTIAIGFALIGYEVMQFFDSPRKYISVPYNYMDLAAYVMPVVGCFLFLETRTKAEMNSPDYDGGPSQIWVMSFGILALYMNILFELRVVKQLGIVVNIILNITHRIVWFFLIFGLFLVSFTHALLHLLHTRRYRRECVQDSCIGTGDGHLDTYPTNFVQALSATYFFVSRDQGQLAWLKQWSEVIAEVEIFLMTQGTRQNRNYFPDYIYYGASEQEAETYESKYYIANKSNLSIEGRFLIDTVSTEQIAAQKAQREVQRDVLSIGMEIERLKLTQERFTQDIGSLAELMAAYLMQTTTAAPQSADVSQPLSQNSPIEQDPPGSAATPMEERELFEPPISTGSLPPPPPPPPPSMATPAPTPPGPTPSTPASSMPPPPPPPPSMAASRPPLIAPSRPPLTARPSSTAAVPRPTAVQPAPSAPRTAVKKSHNTLHRISDVAEETSSPSTYYSPIVHFDPSGQSSSTHTGHTPGRAVYYPDSRAATSPVPPSSTPYRTADGFDSTGKEQSPVHSALKDRLRNKLSAVHTVDDALLRSHRRLDDYTANNPVAVDEGSPPDDIDTKERFKERGRSSSIKSDAESRDLRSAISLHEPSLEDEFQIPDWVTQDYQAQSGFGGEDMDEKSRKMIESMLAEEEFYSGRTQKSPLAMYGHGGLSSSSSKPYSSGPSALDPPWTTVGQNTSNSKGQDTKKRKNSNERSGQTKRTASEDSRLNAKLSSADLPSHNTRWTPEEDERLHEGIRLHGHGNWKAVAAVVGTRNPLQVKNHARHLTVSKTPHDASTNTSDGEGLDRRSSAANSADEDVDRRHRKRRQPRSKHIKRIDASAGRESGYESLSRRGGRARSVTSESGNDDFTGSEFGATSGYDTDNDEDRSTSKSPSLSAKGGSRSGSVGLGTPSPGLRPLYALPSPYVLPAQRIGASRMGDDEDIDVDIESTDEESSSRLGLARGGISSFVHKSKSRSISPFSNSSTRSRLSSEFDSNSDRDLDEDGEDVGEVMDSGHARKHSPALSDTLGSSSDLYTTPNFNTSSSSINSMGTGNGFKPLLKDGQAFNHQQALRTQLQKGGALSHISLDKISNSPKERRTVSFGAVHVAELQPDLNSYDENSSEDGLEPIHTSAMDLTMTPSPLSNPSYEHYGSGPVQQRDRALLLEPHAPEADEDWEGHSASSRHSRDSSEDGNGILKRMQSLERESGDDDEEEGNLGTGARTSTNGAAMSSRCRKVQRAGPSKTRSSPILPSSHTTGHSVSFQHQPTFIPSGQTSIAPALTMSTTPAHVTPRILDKSIITEEEKAVHSEFFCNKASKTPERYQRIRNTILQAWEKSPSTYLTKTSVRSGLKDCGDVNAIGRVHSWLESIGAINVGMTASSPGASLARPRNRGNNSTKRRGHSEERGWSSSSSSSAPRRASHMQTELDDLDADWTTPLLRRRRVRNERGEWVDERELEGRVIEHIVHNASNGKRPYHSSRRKELSDDLLSLDNDAFFERHGMTKEEMEEEYEQERLAAQNAKYFAATELLPVNTRVPKNRRAQHLLRQTRGFHEYEGDDMDVRGYDPFRLVPLQKYSPQSPAPFRVKVSSDAMLIMDFHSHLAETEVIGLLGGLYDEDEKILFILGVFPCRSISTGLQCELDPESDVEARFFFSSKGFVVVGWYHSHPTFEPNPSIRDIENQSEHQAMFRRPELGVEPFVGVIVSPFDPRNLSFLSKFQFLSVSEQFDTTMNCRLPYGYDREITRTNELSVSVFQQLSDLVRYYRTYEHRVDLSRPLRKGENTTRLDKLLKSLNHHIFVDESAARVFLSKVRELVVRGFQLNMDRSPVSSSAPAISNSHTTGPSQPSHTPLLPVSQPASTAASPPLRQQGLEETGQLTSALKDATPHVS</sequence>
<feature type="compositionally biased region" description="Polar residues" evidence="3">
    <location>
        <begin position="3214"/>
        <end position="3235"/>
    </location>
</feature>
<feature type="region of interest" description="Disordered" evidence="3">
    <location>
        <begin position="1707"/>
        <end position="1919"/>
    </location>
</feature>
<feature type="region of interest" description="Disordered" evidence="3">
    <location>
        <begin position="2047"/>
        <end position="2134"/>
    </location>
</feature>
<feature type="compositionally biased region" description="Basic and acidic residues" evidence="3">
    <location>
        <begin position="1020"/>
        <end position="1032"/>
    </location>
</feature>
<dbReference type="Pfam" id="PF00249">
    <property type="entry name" value="Myb_DNA-binding"/>
    <property type="match status" value="1"/>
</dbReference>
<feature type="compositionally biased region" description="Polar residues" evidence="3">
    <location>
        <begin position="2174"/>
        <end position="2187"/>
    </location>
</feature>
<evidence type="ECO:0000256" key="2">
    <source>
        <dbReference type="ARBA" id="ARBA00023242"/>
    </source>
</evidence>
<dbReference type="InterPro" id="IPR007526">
    <property type="entry name" value="SWIRM"/>
</dbReference>
<dbReference type="PROSITE" id="PS50090">
    <property type="entry name" value="MYB_LIKE"/>
    <property type="match status" value="1"/>
</dbReference>
<feature type="compositionally biased region" description="Polar residues" evidence="3">
    <location>
        <begin position="2078"/>
        <end position="2088"/>
    </location>
</feature>
<evidence type="ECO:0000313" key="11">
    <source>
        <dbReference type="Proteomes" id="UP000717515"/>
    </source>
</evidence>
<organism evidence="10 11">
    <name type="scientific">Mortierella alpina</name>
    <name type="common">Oleaginous fungus</name>
    <name type="synonym">Mortierella renispora</name>
    <dbReference type="NCBI Taxonomy" id="64518"/>
    <lineage>
        <taxon>Eukaryota</taxon>
        <taxon>Fungi</taxon>
        <taxon>Fungi incertae sedis</taxon>
        <taxon>Mucoromycota</taxon>
        <taxon>Mortierellomycotina</taxon>
        <taxon>Mortierellomycetes</taxon>
        <taxon>Mortierellales</taxon>
        <taxon>Mortierellaceae</taxon>
        <taxon>Mortierella</taxon>
    </lineage>
</organism>
<evidence type="ECO:0000259" key="5">
    <source>
        <dbReference type="PROSITE" id="PS50090"/>
    </source>
</evidence>
<feature type="compositionally biased region" description="Polar residues" evidence="3">
    <location>
        <begin position="2245"/>
        <end position="2255"/>
    </location>
</feature>
<dbReference type="InterPro" id="IPR000555">
    <property type="entry name" value="JAMM/MPN+_dom"/>
</dbReference>
<dbReference type="Gene3D" id="3.40.140.10">
    <property type="entry name" value="Cytidine Deaminase, domain 2"/>
    <property type="match status" value="1"/>
</dbReference>
<keyword evidence="1" id="KW-0238">DNA-binding</keyword>
<accession>A0A9P8A4Y0</accession>
<feature type="compositionally biased region" description="Polar residues" evidence="3">
    <location>
        <begin position="2414"/>
        <end position="2438"/>
    </location>
</feature>
<keyword evidence="2" id="KW-0539">Nucleus</keyword>
<evidence type="ECO:0000259" key="7">
    <source>
        <dbReference type="PROSITE" id="PS50934"/>
    </source>
</evidence>
<feature type="compositionally biased region" description="Pro residues" evidence="3">
    <location>
        <begin position="1747"/>
        <end position="1786"/>
    </location>
</feature>
<evidence type="ECO:0000256" key="1">
    <source>
        <dbReference type="ARBA" id="ARBA00023125"/>
    </source>
</evidence>
<feature type="region of interest" description="Disordered" evidence="3">
    <location>
        <begin position="1"/>
        <end position="93"/>
    </location>
</feature>
<evidence type="ECO:0000259" key="6">
    <source>
        <dbReference type="PROSITE" id="PS50249"/>
    </source>
</evidence>
<dbReference type="InterPro" id="IPR009057">
    <property type="entry name" value="Homeodomain-like_sf"/>
</dbReference>